<dbReference type="AlphaFoldDB" id="A0A4Y4DWX9"/>
<reference evidence="5 6" key="1">
    <citation type="submission" date="2019-06" db="EMBL/GenBank/DDBJ databases">
        <title>Whole genome shotgun sequence of Glutamicibacter uratoxydans NBRC 15515.</title>
        <authorList>
            <person name="Hosoyama A."/>
            <person name="Uohara A."/>
            <person name="Ohji S."/>
            <person name="Ichikawa N."/>
        </authorList>
    </citation>
    <scope>NUCLEOTIDE SEQUENCE [LARGE SCALE GENOMIC DNA]</scope>
    <source>
        <strain evidence="5 6">NBRC 15515</strain>
    </source>
</reference>
<feature type="domain" description="Carbohydrate kinase PfkB" evidence="4">
    <location>
        <begin position="13"/>
        <end position="290"/>
    </location>
</feature>
<keyword evidence="2" id="KW-0808">Transferase</keyword>
<evidence type="ECO:0000256" key="3">
    <source>
        <dbReference type="ARBA" id="ARBA00022777"/>
    </source>
</evidence>
<name>A0A4Y4DWX9_GLUUR</name>
<dbReference type="RefSeq" id="WP_141367492.1">
    <property type="nucleotide sequence ID" value="NZ_BAAAJL010000001.1"/>
</dbReference>
<keyword evidence="6" id="KW-1185">Reference proteome</keyword>
<dbReference type="PROSITE" id="PS00584">
    <property type="entry name" value="PFKB_KINASES_2"/>
    <property type="match status" value="1"/>
</dbReference>
<sequence length="304" mass="31788">MNNVTIMGEALVDVVGTVAHPGGSPLNVAVGLSRLGHMVTFSTELGGDDYGQLIGRYLEESGVQLAAGSITGRPTSTAVVTFDEEANAEYCFDIHQDLPAVDADGSVALLHSGSIASWISPSQHRILEAFRAADATTLRSYDPNLRPALVEDRDAAVAQIEALCAQSHIVKLSDVDAQWIYPELSFEEVLADLASLGPALVVITKGSEGCLARYGQQIVAVKALPTTVHDTIGAGDAFMSGLLHGVLLSAELSSALLAREELEQKSVSNALHYALASAAHTVAQAGANPPWSLSLDTNSSTTSL</sequence>
<dbReference type="Pfam" id="PF00294">
    <property type="entry name" value="PfkB"/>
    <property type="match status" value="1"/>
</dbReference>
<comment type="caution">
    <text evidence="5">The sequence shown here is derived from an EMBL/GenBank/DDBJ whole genome shotgun (WGS) entry which is preliminary data.</text>
</comment>
<evidence type="ECO:0000313" key="6">
    <source>
        <dbReference type="Proteomes" id="UP000316612"/>
    </source>
</evidence>
<evidence type="ECO:0000313" key="5">
    <source>
        <dbReference type="EMBL" id="GED07920.1"/>
    </source>
</evidence>
<organism evidence="5 6">
    <name type="scientific">Glutamicibacter uratoxydans</name>
    <name type="common">Arthrobacter uratoxydans</name>
    <dbReference type="NCBI Taxonomy" id="43667"/>
    <lineage>
        <taxon>Bacteria</taxon>
        <taxon>Bacillati</taxon>
        <taxon>Actinomycetota</taxon>
        <taxon>Actinomycetes</taxon>
        <taxon>Micrococcales</taxon>
        <taxon>Micrococcaceae</taxon>
        <taxon>Glutamicibacter</taxon>
    </lineage>
</organism>
<evidence type="ECO:0000259" key="4">
    <source>
        <dbReference type="Pfam" id="PF00294"/>
    </source>
</evidence>
<keyword evidence="3 5" id="KW-0418">Kinase</keyword>
<protein>
    <submittedName>
        <fullName evidence="5">Ribokinase</fullName>
    </submittedName>
</protein>
<comment type="similarity">
    <text evidence="1">Belongs to the carbohydrate kinase PfkB family.</text>
</comment>
<dbReference type="SUPFAM" id="SSF53613">
    <property type="entry name" value="Ribokinase-like"/>
    <property type="match status" value="1"/>
</dbReference>
<evidence type="ECO:0000256" key="1">
    <source>
        <dbReference type="ARBA" id="ARBA00010688"/>
    </source>
</evidence>
<dbReference type="CDD" id="cd01167">
    <property type="entry name" value="bac_FRK"/>
    <property type="match status" value="1"/>
</dbReference>
<dbReference type="GO" id="GO:0016301">
    <property type="term" value="F:kinase activity"/>
    <property type="evidence" value="ECO:0007669"/>
    <property type="project" value="UniProtKB-KW"/>
</dbReference>
<dbReference type="Gene3D" id="3.40.1190.20">
    <property type="match status" value="1"/>
</dbReference>
<dbReference type="InterPro" id="IPR011611">
    <property type="entry name" value="PfkB_dom"/>
</dbReference>
<evidence type="ECO:0000256" key="2">
    <source>
        <dbReference type="ARBA" id="ARBA00022679"/>
    </source>
</evidence>
<dbReference type="OrthoDB" id="9795789at2"/>
<accession>A0A4Y4DWX9</accession>
<dbReference type="InterPro" id="IPR050306">
    <property type="entry name" value="PfkB_Carbo_kinase"/>
</dbReference>
<dbReference type="InterPro" id="IPR029056">
    <property type="entry name" value="Ribokinase-like"/>
</dbReference>
<dbReference type="InterPro" id="IPR002173">
    <property type="entry name" value="Carboh/pur_kinase_PfkB_CS"/>
</dbReference>
<dbReference type="PROSITE" id="PS00583">
    <property type="entry name" value="PFKB_KINASES_1"/>
    <property type="match status" value="1"/>
</dbReference>
<dbReference type="EMBL" id="BJNY01000033">
    <property type="protein sequence ID" value="GED07920.1"/>
    <property type="molecule type" value="Genomic_DNA"/>
</dbReference>
<gene>
    <name evidence="5" type="ORF">AUR04nite_34520</name>
</gene>
<dbReference type="PANTHER" id="PTHR43085">
    <property type="entry name" value="HEXOKINASE FAMILY MEMBER"/>
    <property type="match status" value="1"/>
</dbReference>
<proteinExistence type="inferred from homology"/>
<dbReference type="Proteomes" id="UP000316612">
    <property type="component" value="Unassembled WGS sequence"/>
</dbReference>
<dbReference type="PANTHER" id="PTHR43085:SF57">
    <property type="entry name" value="CARBOHYDRATE KINASE PFKB DOMAIN-CONTAINING PROTEIN"/>
    <property type="match status" value="1"/>
</dbReference>